<dbReference type="PANTHER" id="PTHR35007">
    <property type="entry name" value="INTEGRAL MEMBRANE PROTEIN-RELATED"/>
    <property type="match status" value="1"/>
</dbReference>
<dbReference type="AlphaFoldDB" id="A0A8J3ZKB4"/>
<evidence type="ECO:0000313" key="2">
    <source>
        <dbReference type="EMBL" id="GIJ64383.1"/>
    </source>
</evidence>
<accession>A0A8J3ZKB4</accession>
<sequence>MIGSLVFVGAGIGLGVTLVAYGLRPARPRLATALETLRRPPPVPVPRGERVLNALARPLYRLGLHRDNVAQDLAILDRDPTRYLTSLLGVTALGLLAPGATVAGLNLMGARIGWTVPLWLGLVLAVGGFLVTSVSLHEEAEERRLHMRHTLAALLDIVPSALAAGAGVEQAFTDAAGIASGWAAGRIRHALTVAQVTRVPLWQPLKELGETTGVVQLQQLAGTLQLASGEGSRIREALIDRGDALSERLTAEMEARAESATERMSIPLMVLTSIFLLFLVYPTMAALQP</sequence>
<dbReference type="Proteomes" id="UP000612585">
    <property type="component" value="Unassembled WGS sequence"/>
</dbReference>
<feature type="transmembrane region" description="Helical" evidence="1">
    <location>
        <begin position="117"/>
        <end position="137"/>
    </location>
</feature>
<reference evidence="2" key="1">
    <citation type="submission" date="2021-01" db="EMBL/GenBank/DDBJ databases">
        <title>Whole genome shotgun sequence of Virgisporangium aurantiacum NBRC 16421.</title>
        <authorList>
            <person name="Komaki H."/>
            <person name="Tamura T."/>
        </authorList>
    </citation>
    <scope>NUCLEOTIDE SEQUENCE</scope>
    <source>
        <strain evidence="2">NBRC 16421</strain>
    </source>
</reference>
<name>A0A8J3ZKB4_9ACTN</name>
<evidence type="ECO:0000256" key="1">
    <source>
        <dbReference type="SAM" id="Phobius"/>
    </source>
</evidence>
<comment type="caution">
    <text evidence="2">The sequence shown here is derived from an EMBL/GenBank/DDBJ whole genome shotgun (WGS) entry which is preliminary data.</text>
</comment>
<dbReference type="EMBL" id="BOPG01000115">
    <property type="protein sequence ID" value="GIJ64383.1"/>
    <property type="molecule type" value="Genomic_DNA"/>
</dbReference>
<feature type="transmembrane region" description="Helical" evidence="1">
    <location>
        <begin position="6"/>
        <end position="23"/>
    </location>
</feature>
<feature type="transmembrane region" description="Helical" evidence="1">
    <location>
        <begin position="266"/>
        <end position="287"/>
    </location>
</feature>
<keyword evidence="1" id="KW-0812">Transmembrane</keyword>
<keyword evidence="1" id="KW-1133">Transmembrane helix</keyword>
<dbReference type="RefSeq" id="WP_204012852.1">
    <property type="nucleotide sequence ID" value="NZ_BOPG01000115.1"/>
</dbReference>
<feature type="transmembrane region" description="Helical" evidence="1">
    <location>
        <begin position="83"/>
        <end position="105"/>
    </location>
</feature>
<keyword evidence="3" id="KW-1185">Reference proteome</keyword>
<protein>
    <submittedName>
        <fullName evidence="2">Type II secretion system protein</fullName>
    </submittedName>
</protein>
<keyword evidence="1" id="KW-0472">Membrane</keyword>
<proteinExistence type="predicted"/>
<gene>
    <name evidence="2" type="ORF">Vau01_118990</name>
</gene>
<dbReference type="PANTHER" id="PTHR35007:SF1">
    <property type="entry name" value="PILUS ASSEMBLY PROTEIN"/>
    <property type="match status" value="1"/>
</dbReference>
<evidence type="ECO:0000313" key="3">
    <source>
        <dbReference type="Proteomes" id="UP000612585"/>
    </source>
</evidence>
<organism evidence="2 3">
    <name type="scientific">Virgisporangium aurantiacum</name>
    <dbReference type="NCBI Taxonomy" id="175570"/>
    <lineage>
        <taxon>Bacteria</taxon>
        <taxon>Bacillati</taxon>
        <taxon>Actinomycetota</taxon>
        <taxon>Actinomycetes</taxon>
        <taxon>Micromonosporales</taxon>
        <taxon>Micromonosporaceae</taxon>
        <taxon>Virgisporangium</taxon>
    </lineage>
</organism>
<dbReference type="GO" id="GO:0005886">
    <property type="term" value="C:plasma membrane"/>
    <property type="evidence" value="ECO:0007669"/>
    <property type="project" value="UniProtKB-SubCell"/>
</dbReference>